<dbReference type="Pfam" id="PF03492">
    <property type="entry name" value="Methyltransf_7"/>
    <property type="match status" value="1"/>
</dbReference>
<comment type="caution">
    <text evidence="6">The sequence shown here is derived from an EMBL/GenBank/DDBJ whole genome shotgun (WGS) entry which is preliminary data.</text>
</comment>
<dbReference type="GO" id="GO:0008168">
    <property type="term" value="F:methyltransferase activity"/>
    <property type="evidence" value="ECO:0007669"/>
    <property type="project" value="UniProtKB-KW"/>
</dbReference>
<dbReference type="Gene3D" id="3.40.50.150">
    <property type="entry name" value="Vaccinia Virus protein VP39"/>
    <property type="match status" value="1"/>
</dbReference>
<protein>
    <submittedName>
        <fullName evidence="6">Uncharacterized protein</fullName>
    </submittedName>
</protein>
<evidence type="ECO:0000256" key="3">
    <source>
        <dbReference type="ARBA" id="ARBA00022679"/>
    </source>
</evidence>
<keyword evidence="3" id="KW-0808">Transferase</keyword>
<keyword evidence="5" id="KW-0460">Magnesium</keyword>
<name>A0ABD3EJ66_9LAMI</name>
<evidence type="ECO:0000256" key="4">
    <source>
        <dbReference type="ARBA" id="ARBA00022723"/>
    </source>
</evidence>
<dbReference type="AlphaFoldDB" id="A0ABD3EJ66"/>
<dbReference type="InterPro" id="IPR042086">
    <property type="entry name" value="MeTrfase_capping"/>
</dbReference>
<accession>A0ABD3EJ66</accession>
<proteinExistence type="inferred from homology"/>
<dbReference type="GO" id="GO:0032259">
    <property type="term" value="P:methylation"/>
    <property type="evidence" value="ECO:0007669"/>
    <property type="project" value="UniProtKB-KW"/>
</dbReference>
<dbReference type="Gene3D" id="1.10.1200.270">
    <property type="entry name" value="Methyltransferase, alpha-helical capping domain"/>
    <property type="match status" value="1"/>
</dbReference>
<evidence type="ECO:0000256" key="2">
    <source>
        <dbReference type="ARBA" id="ARBA00022603"/>
    </source>
</evidence>
<evidence type="ECO:0000313" key="6">
    <source>
        <dbReference type="EMBL" id="KAL3654458.1"/>
    </source>
</evidence>
<gene>
    <name evidence="6" type="ORF">CASFOL_004139</name>
</gene>
<evidence type="ECO:0000256" key="5">
    <source>
        <dbReference type="ARBA" id="ARBA00022842"/>
    </source>
</evidence>
<dbReference type="InterPro" id="IPR029063">
    <property type="entry name" value="SAM-dependent_MTases_sf"/>
</dbReference>
<keyword evidence="4" id="KW-0479">Metal-binding</keyword>
<evidence type="ECO:0000313" key="7">
    <source>
        <dbReference type="Proteomes" id="UP001632038"/>
    </source>
</evidence>
<dbReference type="SUPFAM" id="SSF53335">
    <property type="entry name" value="S-adenosyl-L-methionine-dependent methyltransferases"/>
    <property type="match status" value="1"/>
</dbReference>
<reference evidence="7" key="1">
    <citation type="journal article" date="2024" name="IScience">
        <title>Strigolactones Initiate the Formation of Haustorium-like Structures in Castilleja.</title>
        <authorList>
            <person name="Buerger M."/>
            <person name="Peterson D."/>
            <person name="Chory J."/>
        </authorList>
    </citation>
    <scope>NUCLEOTIDE SEQUENCE [LARGE SCALE GENOMIC DNA]</scope>
</reference>
<evidence type="ECO:0000256" key="1">
    <source>
        <dbReference type="ARBA" id="ARBA00007967"/>
    </source>
</evidence>
<sequence>MSFAMNAGNGPDSYIRNSSYQGGIIDIVKPIIEHEIATNLDLLSTNSNHTICIADFGCSTGGNSFPVIQIITHAIKQKLESSSSSSSSSPEFYVFFNDVIANDFNTLFGSIKPNRVNYNAIGVPGDFHGRLLPKSSLHFAYSSWSLHWLTNVPRAVTDCDSPAWNGGRVFYSKARKEVCDAYFDQYSRELGAFLEARAVEMVAGGLMWITNLGISECWNPEKEYNVLTYHDILESCLMDMARKGTISEAKLNTFNFPFYYATPQQMKTILENNQSFTIERMEIINNNPGKRKLIDARARAAATKAVSGRLLTDHFGKMITDELFELYAEKLAATPIFDSTDNDKDIVILVVLKRKT</sequence>
<keyword evidence="2" id="KW-0489">Methyltransferase</keyword>
<comment type="similarity">
    <text evidence="1">Belongs to the methyltransferase superfamily. Type-7 methyltransferase family.</text>
</comment>
<dbReference type="InterPro" id="IPR005299">
    <property type="entry name" value="MeTrfase_7"/>
</dbReference>
<dbReference type="PANTHER" id="PTHR31009">
    <property type="entry name" value="S-ADENOSYL-L-METHIONINE:CARBOXYL METHYLTRANSFERASE FAMILY PROTEIN"/>
    <property type="match status" value="1"/>
</dbReference>
<dbReference type="EMBL" id="JAVIJP010000005">
    <property type="protein sequence ID" value="KAL3654458.1"/>
    <property type="molecule type" value="Genomic_DNA"/>
</dbReference>
<organism evidence="6 7">
    <name type="scientific">Castilleja foliolosa</name>
    <dbReference type="NCBI Taxonomy" id="1961234"/>
    <lineage>
        <taxon>Eukaryota</taxon>
        <taxon>Viridiplantae</taxon>
        <taxon>Streptophyta</taxon>
        <taxon>Embryophyta</taxon>
        <taxon>Tracheophyta</taxon>
        <taxon>Spermatophyta</taxon>
        <taxon>Magnoliopsida</taxon>
        <taxon>eudicotyledons</taxon>
        <taxon>Gunneridae</taxon>
        <taxon>Pentapetalae</taxon>
        <taxon>asterids</taxon>
        <taxon>lamiids</taxon>
        <taxon>Lamiales</taxon>
        <taxon>Orobanchaceae</taxon>
        <taxon>Pedicularideae</taxon>
        <taxon>Castillejinae</taxon>
        <taxon>Castilleja</taxon>
    </lineage>
</organism>
<dbReference type="GO" id="GO:0046872">
    <property type="term" value="F:metal ion binding"/>
    <property type="evidence" value="ECO:0007669"/>
    <property type="project" value="UniProtKB-KW"/>
</dbReference>
<keyword evidence="7" id="KW-1185">Reference proteome</keyword>
<dbReference type="Proteomes" id="UP001632038">
    <property type="component" value="Unassembled WGS sequence"/>
</dbReference>